<protein>
    <submittedName>
        <fullName evidence="1">Uncharacterized protein</fullName>
    </submittedName>
</protein>
<gene>
    <name evidence="1" type="ORF">N7449_005078</name>
</gene>
<organism evidence="1 2">
    <name type="scientific">Penicillium cf. viridicatum</name>
    <dbReference type="NCBI Taxonomy" id="2972119"/>
    <lineage>
        <taxon>Eukaryota</taxon>
        <taxon>Fungi</taxon>
        <taxon>Dikarya</taxon>
        <taxon>Ascomycota</taxon>
        <taxon>Pezizomycotina</taxon>
        <taxon>Eurotiomycetes</taxon>
        <taxon>Eurotiomycetidae</taxon>
        <taxon>Eurotiales</taxon>
        <taxon>Aspergillaceae</taxon>
        <taxon>Penicillium</taxon>
    </lineage>
</organism>
<comment type="caution">
    <text evidence="1">The sequence shown here is derived from an EMBL/GenBank/DDBJ whole genome shotgun (WGS) entry which is preliminary data.</text>
</comment>
<dbReference type="EMBL" id="JAPQKQ010000003">
    <property type="protein sequence ID" value="KAJ5202999.1"/>
    <property type="molecule type" value="Genomic_DNA"/>
</dbReference>
<dbReference type="AlphaFoldDB" id="A0A9W9SYP7"/>
<sequence length="115" mass="12993">MTCQNLYFALPATLPRRRGVTTGNVTAFALAFLLPLLIRQEQPKPTRPTYEIFPKFDEKKTFNATVPLRKEEYEEKTGILASSSAATNKLVNVSFIGNRAESSRAVILRRYREVG</sequence>
<accession>A0A9W9SYP7</accession>
<reference evidence="1" key="2">
    <citation type="journal article" date="2023" name="IMA Fungus">
        <title>Comparative genomic study of the Penicillium genus elucidates a diverse pangenome and 15 lateral gene transfer events.</title>
        <authorList>
            <person name="Petersen C."/>
            <person name="Sorensen T."/>
            <person name="Nielsen M.R."/>
            <person name="Sondergaard T.E."/>
            <person name="Sorensen J.L."/>
            <person name="Fitzpatrick D.A."/>
            <person name="Frisvad J.C."/>
            <person name="Nielsen K.L."/>
        </authorList>
    </citation>
    <scope>NUCLEOTIDE SEQUENCE</scope>
    <source>
        <strain evidence="1">IBT 20477</strain>
    </source>
</reference>
<dbReference type="Proteomes" id="UP001150942">
    <property type="component" value="Unassembled WGS sequence"/>
</dbReference>
<evidence type="ECO:0000313" key="2">
    <source>
        <dbReference type="Proteomes" id="UP001150942"/>
    </source>
</evidence>
<name>A0A9W9SYP7_9EURO</name>
<evidence type="ECO:0000313" key="1">
    <source>
        <dbReference type="EMBL" id="KAJ5202999.1"/>
    </source>
</evidence>
<keyword evidence="2" id="KW-1185">Reference proteome</keyword>
<proteinExistence type="predicted"/>
<reference evidence="1" key="1">
    <citation type="submission" date="2022-11" db="EMBL/GenBank/DDBJ databases">
        <authorList>
            <person name="Petersen C."/>
        </authorList>
    </citation>
    <scope>NUCLEOTIDE SEQUENCE</scope>
    <source>
        <strain evidence="1">IBT 20477</strain>
    </source>
</reference>